<name>A0ACC2RR42_9FUNG</name>
<dbReference type="Proteomes" id="UP001165960">
    <property type="component" value="Unassembled WGS sequence"/>
</dbReference>
<comment type="caution">
    <text evidence="1">The sequence shown here is derived from an EMBL/GenBank/DDBJ whole genome shotgun (WGS) entry which is preliminary data.</text>
</comment>
<reference evidence="1" key="1">
    <citation type="submission" date="2022-04" db="EMBL/GenBank/DDBJ databases">
        <title>Genome of the entomopathogenic fungus Entomophthora muscae.</title>
        <authorList>
            <person name="Elya C."/>
            <person name="Lovett B.R."/>
            <person name="Lee E."/>
            <person name="Macias A.M."/>
            <person name="Hajek A.E."/>
            <person name="De Bivort B.L."/>
            <person name="Kasson M.T."/>
            <person name="De Fine Licht H.H."/>
            <person name="Stajich J.E."/>
        </authorList>
    </citation>
    <scope>NUCLEOTIDE SEQUENCE</scope>
    <source>
        <strain evidence="1">Berkeley</strain>
    </source>
</reference>
<evidence type="ECO:0000313" key="1">
    <source>
        <dbReference type="EMBL" id="KAJ9052511.1"/>
    </source>
</evidence>
<protein>
    <submittedName>
        <fullName evidence="1">Uncharacterized protein</fullName>
    </submittedName>
</protein>
<evidence type="ECO:0000313" key="2">
    <source>
        <dbReference type="Proteomes" id="UP001165960"/>
    </source>
</evidence>
<sequence length="62" mass="6770">MNWNQEGTVPTEILAPLRSPKERKETAIEDEGLDSSFGLLNNGEQWARGKLIAAVEACGRGN</sequence>
<organism evidence="1 2">
    <name type="scientific">Entomophthora muscae</name>
    <dbReference type="NCBI Taxonomy" id="34485"/>
    <lineage>
        <taxon>Eukaryota</taxon>
        <taxon>Fungi</taxon>
        <taxon>Fungi incertae sedis</taxon>
        <taxon>Zoopagomycota</taxon>
        <taxon>Entomophthoromycotina</taxon>
        <taxon>Entomophthoromycetes</taxon>
        <taxon>Entomophthorales</taxon>
        <taxon>Entomophthoraceae</taxon>
        <taxon>Entomophthora</taxon>
    </lineage>
</organism>
<dbReference type="EMBL" id="QTSX02006653">
    <property type="protein sequence ID" value="KAJ9052511.1"/>
    <property type="molecule type" value="Genomic_DNA"/>
</dbReference>
<keyword evidence="2" id="KW-1185">Reference proteome</keyword>
<accession>A0ACC2RR42</accession>
<proteinExistence type="predicted"/>
<gene>
    <name evidence="1" type="ORF">DSO57_1033449</name>
</gene>